<gene>
    <name evidence="10" type="primary">LOC111018019</name>
</gene>
<reference evidence="10" key="1">
    <citation type="submission" date="2025-08" db="UniProtKB">
        <authorList>
            <consortium name="RefSeq"/>
        </authorList>
    </citation>
    <scope>IDENTIFICATION</scope>
    <source>
        <strain evidence="10">OHB3-1</strain>
    </source>
</reference>
<name>A0A6J1D7A7_MOMCH</name>
<evidence type="ECO:0000256" key="3">
    <source>
        <dbReference type="ARBA" id="ARBA00022525"/>
    </source>
</evidence>
<dbReference type="GeneID" id="111018019"/>
<protein>
    <submittedName>
        <fullName evidence="10">CLAVATA3/ESR (CLE)-related protein 6-like</fullName>
    </submittedName>
</protein>
<keyword evidence="4 8" id="KW-0732">Signal</keyword>
<dbReference type="AlphaFoldDB" id="A0A6J1D7A7"/>
<keyword evidence="3" id="KW-0964">Secreted</keyword>
<evidence type="ECO:0000256" key="2">
    <source>
        <dbReference type="ARBA" id="ARBA00005416"/>
    </source>
</evidence>
<evidence type="ECO:0000256" key="6">
    <source>
        <dbReference type="ARBA" id="ARBA00023180"/>
    </source>
</evidence>
<dbReference type="GO" id="GO:0005576">
    <property type="term" value="C:extracellular region"/>
    <property type="evidence" value="ECO:0007669"/>
    <property type="project" value="UniProtKB-SubCell"/>
</dbReference>
<dbReference type="PANTHER" id="PTHR36016:SF1">
    <property type="entry name" value="CLAVATA3_ESR (CLE)-RELATED PROTEIN 5-RELATED"/>
    <property type="match status" value="1"/>
</dbReference>
<dbReference type="InterPro" id="IPR039617">
    <property type="entry name" value="CLAVATA3-CLE"/>
</dbReference>
<dbReference type="PANTHER" id="PTHR36016">
    <property type="entry name" value="CLAVATA3/ESR (CLE)-RELATED PROTEIN 7"/>
    <property type="match status" value="1"/>
</dbReference>
<dbReference type="Proteomes" id="UP000504603">
    <property type="component" value="Unplaced"/>
</dbReference>
<comment type="similarity">
    <text evidence="2">Belongs to the CLV3/ESR signal peptide family.</text>
</comment>
<keyword evidence="9" id="KW-1185">Reference proteome</keyword>
<comment type="subcellular location">
    <subcellularLocation>
        <location evidence="1">Secreted</location>
        <location evidence="1">Extracellular space</location>
    </subcellularLocation>
</comment>
<keyword evidence="6" id="KW-0325">Glycoprotein</keyword>
<dbReference type="RefSeq" id="XP_022149633.1">
    <property type="nucleotide sequence ID" value="XM_022293941.1"/>
</dbReference>
<dbReference type="OrthoDB" id="1406315at2759"/>
<organism evidence="9 10">
    <name type="scientific">Momordica charantia</name>
    <name type="common">Bitter gourd</name>
    <name type="synonym">Balsam pear</name>
    <dbReference type="NCBI Taxonomy" id="3673"/>
    <lineage>
        <taxon>Eukaryota</taxon>
        <taxon>Viridiplantae</taxon>
        <taxon>Streptophyta</taxon>
        <taxon>Embryophyta</taxon>
        <taxon>Tracheophyta</taxon>
        <taxon>Spermatophyta</taxon>
        <taxon>Magnoliopsida</taxon>
        <taxon>eudicotyledons</taxon>
        <taxon>Gunneridae</taxon>
        <taxon>Pentapetalae</taxon>
        <taxon>rosids</taxon>
        <taxon>fabids</taxon>
        <taxon>Cucurbitales</taxon>
        <taxon>Cucurbitaceae</taxon>
        <taxon>Momordiceae</taxon>
        <taxon>Momordica</taxon>
    </lineage>
</organism>
<keyword evidence="5" id="KW-0221">Differentiation</keyword>
<evidence type="ECO:0000313" key="9">
    <source>
        <dbReference type="Proteomes" id="UP000504603"/>
    </source>
</evidence>
<evidence type="ECO:0000256" key="8">
    <source>
        <dbReference type="SAM" id="SignalP"/>
    </source>
</evidence>
<accession>A0A6J1D7A7</accession>
<feature type="chain" id="PRO_5027029563" evidence="8">
    <location>
        <begin position="26"/>
        <end position="74"/>
    </location>
</feature>
<evidence type="ECO:0000256" key="1">
    <source>
        <dbReference type="ARBA" id="ARBA00004239"/>
    </source>
</evidence>
<keyword evidence="7" id="KW-0379">Hydroxylation</keyword>
<evidence type="ECO:0000256" key="5">
    <source>
        <dbReference type="ARBA" id="ARBA00022782"/>
    </source>
</evidence>
<proteinExistence type="inferred from homology"/>
<feature type="signal peptide" evidence="8">
    <location>
        <begin position="1"/>
        <end position="25"/>
    </location>
</feature>
<evidence type="ECO:0000256" key="7">
    <source>
        <dbReference type="ARBA" id="ARBA00023278"/>
    </source>
</evidence>
<evidence type="ECO:0000313" key="10">
    <source>
        <dbReference type="RefSeq" id="XP_022149633.1"/>
    </source>
</evidence>
<evidence type="ECO:0000256" key="4">
    <source>
        <dbReference type="ARBA" id="ARBA00022729"/>
    </source>
</evidence>
<dbReference type="KEGG" id="mcha:111018019"/>
<dbReference type="GO" id="GO:0030154">
    <property type="term" value="P:cell differentiation"/>
    <property type="evidence" value="ECO:0007669"/>
    <property type="project" value="UniProtKB-KW"/>
</dbReference>
<sequence>MAVSTSSRVLILLFIFSTLLMISQGHVLRFEKQKDISSQRLLQEFKFDVFKIERRSLITSERIVPGGPDPKHHS</sequence>